<protein>
    <recommendedName>
        <fullName evidence="4">Zn(2)-C6 fungal-type domain-containing protein</fullName>
    </recommendedName>
</protein>
<dbReference type="PANTHER" id="PTHR43374">
    <property type="entry name" value="FLAVIN PRENYLTRANSFERASE"/>
    <property type="match status" value="1"/>
</dbReference>
<dbReference type="InterPro" id="IPR007219">
    <property type="entry name" value="XnlR_reg_dom"/>
</dbReference>
<keyword evidence="1" id="KW-0479">Metal-binding</keyword>
<dbReference type="OrthoDB" id="1747771at2759"/>
<sequence>MVAPSELGSPNSPRLPNTPGNLRETLRLRQLARSRKSCLPCRERKVRCNREHPCLTCRKRDHADLCSYEDGPWNGPRATGIGHRNATDSLAAKEPDASDNNHASSDVPASIAATESTLAEGSSVLNIGRQTQTNPMQDKERQAAFETGVLPLLGLATDASSATHSDSPSDFQLTASNQDIIRLFEAYRTRVHPFHHITYDLDRVEERLCQFICLRSTSAGAPSGVSSQDLQWLCLLHAILASGAQFCDLPTEQRISLSKTHTKRAFELLESSDYLARPSREALQTLLLLGNVLQNDMKPQAAWALGGTTIRLAQCLGIHKRMPTSRPFQVPLPTHEGASLRLAIVWQDSLLALAFNCPPSSCQMDYQDDLPLLTTSDANRGLAYRHAMNWICHETLGQLSPNRTPLAITEAESFLRDMVAIEAALLPHLKEQRHCRTLQETQEHYAFQLHKNFVISAVCSPLVSGGITRVSDMPETSQLVATLRDALKRSARAYVSLRSVTTYARRSWAFIHNGLSSVLLLSLMKETRNASDVKELQDELIRSLHEAGEETDPSSSLDRPTQLSDTHRKALKALQTLKRLREQDDGNLGTLGAEWGGGIVWGREAQGAVFQDTGNDVQQLQPG</sequence>
<evidence type="ECO:0000259" key="4">
    <source>
        <dbReference type="PROSITE" id="PS50048"/>
    </source>
</evidence>
<dbReference type="GO" id="GO:0008270">
    <property type="term" value="F:zinc ion binding"/>
    <property type="evidence" value="ECO:0007669"/>
    <property type="project" value="InterPro"/>
</dbReference>
<organism evidence="5 6">
    <name type="scientific">Coniochaeta ligniaria NRRL 30616</name>
    <dbReference type="NCBI Taxonomy" id="1408157"/>
    <lineage>
        <taxon>Eukaryota</taxon>
        <taxon>Fungi</taxon>
        <taxon>Dikarya</taxon>
        <taxon>Ascomycota</taxon>
        <taxon>Pezizomycotina</taxon>
        <taxon>Sordariomycetes</taxon>
        <taxon>Sordariomycetidae</taxon>
        <taxon>Coniochaetales</taxon>
        <taxon>Coniochaetaceae</taxon>
        <taxon>Coniochaeta</taxon>
    </lineage>
</organism>
<feature type="compositionally biased region" description="Polar residues" evidence="3">
    <location>
        <begin position="8"/>
        <end position="20"/>
    </location>
</feature>
<dbReference type="STRING" id="1408157.A0A1J7J402"/>
<reference evidence="5 6" key="1">
    <citation type="submission" date="2016-10" db="EMBL/GenBank/DDBJ databases">
        <title>Draft genome sequence of Coniochaeta ligniaria NRRL30616, a lignocellulolytic fungus for bioabatement of inhibitors in plant biomass hydrolysates.</title>
        <authorList>
            <consortium name="DOE Joint Genome Institute"/>
            <person name="Jimenez D.J."/>
            <person name="Hector R.E."/>
            <person name="Riley R."/>
            <person name="Sun H."/>
            <person name="Grigoriev I.V."/>
            <person name="Van Elsas J.D."/>
            <person name="Nichols N.N."/>
        </authorList>
    </citation>
    <scope>NUCLEOTIDE SEQUENCE [LARGE SCALE GENOMIC DNA]</scope>
    <source>
        <strain evidence="5 6">NRRL 30616</strain>
    </source>
</reference>
<evidence type="ECO:0000313" key="5">
    <source>
        <dbReference type="EMBL" id="OIW34518.1"/>
    </source>
</evidence>
<accession>A0A1J7J402</accession>
<dbReference type="GO" id="GO:0003677">
    <property type="term" value="F:DNA binding"/>
    <property type="evidence" value="ECO:0007669"/>
    <property type="project" value="InterPro"/>
</dbReference>
<dbReference type="CDD" id="cd00067">
    <property type="entry name" value="GAL4"/>
    <property type="match status" value="1"/>
</dbReference>
<dbReference type="InterPro" id="IPR036864">
    <property type="entry name" value="Zn2-C6_fun-type_DNA-bd_sf"/>
</dbReference>
<dbReference type="Gene3D" id="4.10.240.10">
    <property type="entry name" value="Zn(2)-C6 fungal-type DNA-binding domain"/>
    <property type="match status" value="1"/>
</dbReference>
<dbReference type="GO" id="GO:0016831">
    <property type="term" value="F:carboxy-lyase activity"/>
    <property type="evidence" value="ECO:0007669"/>
    <property type="project" value="TreeGrafter"/>
</dbReference>
<dbReference type="InParanoid" id="A0A1J7J402"/>
<keyword evidence="2" id="KW-0539">Nucleus</keyword>
<evidence type="ECO:0000313" key="6">
    <source>
        <dbReference type="Proteomes" id="UP000182658"/>
    </source>
</evidence>
<feature type="compositionally biased region" description="Polar residues" evidence="3">
    <location>
        <begin position="553"/>
        <end position="564"/>
    </location>
</feature>
<dbReference type="SMART" id="SM00066">
    <property type="entry name" value="GAL4"/>
    <property type="match status" value="1"/>
</dbReference>
<feature type="domain" description="Zn(2)-C6 fungal-type" evidence="4">
    <location>
        <begin position="37"/>
        <end position="68"/>
    </location>
</feature>
<dbReference type="PROSITE" id="PS50048">
    <property type="entry name" value="ZN2_CY6_FUNGAL_2"/>
    <property type="match status" value="1"/>
</dbReference>
<evidence type="ECO:0000256" key="1">
    <source>
        <dbReference type="ARBA" id="ARBA00022723"/>
    </source>
</evidence>
<dbReference type="SUPFAM" id="SSF57701">
    <property type="entry name" value="Zn2/Cys6 DNA-binding domain"/>
    <property type="match status" value="1"/>
</dbReference>
<feature type="region of interest" description="Disordered" evidence="3">
    <location>
        <begin position="546"/>
        <end position="565"/>
    </location>
</feature>
<feature type="region of interest" description="Disordered" evidence="3">
    <location>
        <begin position="1"/>
        <end position="22"/>
    </location>
</feature>
<dbReference type="CDD" id="cd12148">
    <property type="entry name" value="fungal_TF_MHR"/>
    <property type="match status" value="1"/>
</dbReference>
<dbReference type="InterPro" id="IPR001138">
    <property type="entry name" value="Zn2Cys6_DnaBD"/>
</dbReference>
<name>A0A1J7J402_9PEZI</name>
<dbReference type="InterPro" id="IPR004507">
    <property type="entry name" value="UbiX-like"/>
</dbReference>
<dbReference type="PANTHER" id="PTHR43374:SF1">
    <property type="entry name" value="FLAVIN PRENYLTRANSFERASE PAD1, MITOCHONDRIAL"/>
    <property type="match status" value="1"/>
</dbReference>
<dbReference type="Pfam" id="PF04082">
    <property type="entry name" value="Fungal_trans"/>
    <property type="match status" value="1"/>
</dbReference>
<dbReference type="Pfam" id="PF00172">
    <property type="entry name" value="Zn_clus"/>
    <property type="match status" value="1"/>
</dbReference>
<dbReference type="AlphaFoldDB" id="A0A1J7J402"/>
<evidence type="ECO:0000256" key="2">
    <source>
        <dbReference type="ARBA" id="ARBA00023242"/>
    </source>
</evidence>
<dbReference type="GO" id="GO:0006351">
    <property type="term" value="P:DNA-templated transcription"/>
    <property type="evidence" value="ECO:0007669"/>
    <property type="project" value="InterPro"/>
</dbReference>
<dbReference type="EMBL" id="KV875093">
    <property type="protein sequence ID" value="OIW34518.1"/>
    <property type="molecule type" value="Genomic_DNA"/>
</dbReference>
<dbReference type="GO" id="GO:0000981">
    <property type="term" value="F:DNA-binding transcription factor activity, RNA polymerase II-specific"/>
    <property type="evidence" value="ECO:0007669"/>
    <property type="project" value="InterPro"/>
</dbReference>
<evidence type="ECO:0000256" key="3">
    <source>
        <dbReference type="SAM" id="MobiDB-lite"/>
    </source>
</evidence>
<keyword evidence="6" id="KW-1185">Reference proteome</keyword>
<gene>
    <name evidence="5" type="ORF">CONLIGDRAFT_607325</name>
</gene>
<dbReference type="SMART" id="SM00906">
    <property type="entry name" value="Fungal_trans"/>
    <property type="match status" value="1"/>
</dbReference>
<dbReference type="Proteomes" id="UP000182658">
    <property type="component" value="Unassembled WGS sequence"/>
</dbReference>
<dbReference type="PROSITE" id="PS00463">
    <property type="entry name" value="ZN2_CY6_FUNGAL_1"/>
    <property type="match status" value="1"/>
</dbReference>
<proteinExistence type="predicted"/>